<dbReference type="PANTHER" id="PTHR43833">
    <property type="entry name" value="POTASSIUM CHANNEL PROTEIN 2-RELATED-RELATED"/>
    <property type="match status" value="1"/>
</dbReference>
<keyword evidence="1" id="KW-1133">Transmembrane helix</keyword>
<evidence type="ECO:0000313" key="4">
    <source>
        <dbReference type="EMBL" id="MBP0460954.1"/>
    </source>
</evidence>
<keyword evidence="1" id="KW-0472">Membrane</keyword>
<keyword evidence="4" id="KW-0813">Transport</keyword>
<accession>A0A940MGU1</accession>
<dbReference type="RefSeq" id="WP_209343800.1">
    <property type="nucleotide sequence ID" value="NZ_JAGIQL010000146.1"/>
</dbReference>
<evidence type="ECO:0000313" key="5">
    <source>
        <dbReference type="Proteomes" id="UP000670475"/>
    </source>
</evidence>
<dbReference type="InterPro" id="IPR050721">
    <property type="entry name" value="Trk_Ktr_HKT_K-transport"/>
</dbReference>
<feature type="domain" description="RCK N-terminal" evidence="2">
    <location>
        <begin position="201"/>
        <end position="321"/>
    </location>
</feature>
<dbReference type="SUPFAM" id="SSF51735">
    <property type="entry name" value="NAD(P)-binding Rossmann-fold domains"/>
    <property type="match status" value="1"/>
</dbReference>
<evidence type="ECO:0000256" key="1">
    <source>
        <dbReference type="SAM" id="Phobius"/>
    </source>
</evidence>
<keyword evidence="1" id="KW-0812">Transmembrane</keyword>
<organism evidence="4 5">
    <name type="scientific">Streptomyces montanisoli</name>
    <dbReference type="NCBI Taxonomy" id="2798581"/>
    <lineage>
        <taxon>Bacteria</taxon>
        <taxon>Bacillati</taxon>
        <taxon>Actinomycetota</taxon>
        <taxon>Actinomycetes</taxon>
        <taxon>Kitasatosporales</taxon>
        <taxon>Streptomycetaceae</taxon>
        <taxon>Streptomyces</taxon>
    </lineage>
</organism>
<dbReference type="GO" id="GO:0008324">
    <property type="term" value="F:monoatomic cation transmembrane transporter activity"/>
    <property type="evidence" value="ECO:0007669"/>
    <property type="project" value="InterPro"/>
</dbReference>
<dbReference type="Pfam" id="PF02254">
    <property type="entry name" value="TrkA_N"/>
    <property type="match status" value="1"/>
</dbReference>
<keyword evidence="4" id="KW-0407">Ion channel</keyword>
<dbReference type="GO" id="GO:0006813">
    <property type="term" value="P:potassium ion transport"/>
    <property type="evidence" value="ECO:0007669"/>
    <property type="project" value="InterPro"/>
</dbReference>
<evidence type="ECO:0000259" key="2">
    <source>
        <dbReference type="PROSITE" id="PS51201"/>
    </source>
</evidence>
<gene>
    <name evidence="4" type="ORF">JFN87_26315</name>
</gene>
<feature type="transmembrane region" description="Helical" evidence="1">
    <location>
        <begin position="161"/>
        <end position="187"/>
    </location>
</feature>
<name>A0A940MGU1_9ACTN</name>
<reference evidence="4" key="1">
    <citation type="submission" date="2021-03" db="EMBL/GenBank/DDBJ databases">
        <title>Whole genome sequence of Streptomyces bomunensis MMS17-BM035.</title>
        <authorList>
            <person name="Lee J.H."/>
        </authorList>
    </citation>
    <scope>NUCLEOTIDE SEQUENCE</scope>
    <source>
        <strain evidence="4">MMS17-BM035</strain>
    </source>
</reference>
<dbReference type="InterPro" id="IPR006037">
    <property type="entry name" value="RCK_C"/>
</dbReference>
<dbReference type="Proteomes" id="UP000670475">
    <property type="component" value="Unassembled WGS sequence"/>
</dbReference>
<proteinExistence type="predicted"/>
<dbReference type="PROSITE" id="PS51201">
    <property type="entry name" value="RCK_N"/>
    <property type="match status" value="1"/>
</dbReference>
<dbReference type="Gene3D" id="3.40.50.720">
    <property type="entry name" value="NAD(P)-binding Rossmann-like Domain"/>
    <property type="match status" value="1"/>
</dbReference>
<dbReference type="InterPro" id="IPR003148">
    <property type="entry name" value="RCK_N"/>
</dbReference>
<feature type="transmembrane region" description="Helical" evidence="1">
    <location>
        <begin position="111"/>
        <end position="141"/>
    </location>
</feature>
<sequence>GTSRAVAAGGVLLRAVERAAPAEGGDPAGGAATPALATLALLGNGPTAAGTFFHGHESPELLPDAAAVAAADDRGRVVLEVVETARQDTARRAGRGAPLAAIFSRQVRWSFAGIVAAVLALATTTWLTTGTTPLAACYLVLLDLFAIDDPALHESAERQVLQLLAGFAGLLLLPLVTAAVLEVFGTFRTASSLRRPRRGMSGHVVLLGLGKIGGRVLHELCALRVPVVCVESDPAARGVATARRLRVPTVIGDVTQEGVLEAAGIERAEALLALTSKDTTNLEAVLYARSLAPGLRVALRLYDDEFATAVYRTMRAAYPAAGTRSRSVSALAAPAFAAAMLGRQIVGAIPVERRVLLVATLGVEGQPRLEGRTVGEVFRAGMCRVVAVERSDGREPAGVPAPPDDYVLRAGDRAVVAVTRRGLADLVGRRASRL</sequence>
<keyword evidence="4" id="KW-0406">Ion transport</keyword>
<keyword evidence="5" id="KW-1185">Reference proteome</keyword>
<feature type="domain" description="RCK C-terminal" evidence="3">
    <location>
        <begin position="346"/>
        <end position="432"/>
    </location>
</feature>
<dbReference type="InterPro" id="IPR036291">
    <property type="entry name" value="NAD(P)-bd_dom_sf"/>
</dbReference>
<dbReference type="PROSITE" id="PS51202">
    <property type="entry name" value="RCK_C"/>
    <property type="match status" value="1"/>
</dbReference>
<dbReference type="PANTHER" id="PTHR43833:SF11">
    <property type="entry name" value="VOLTAGE-GATED POTASSIUM CHANNEL KCH"/>
    <property type="match status" value="1"/>
</dbReference>
<dbReference type="AlphaFoldDB" id="A0A940MGU1"/>
<feature type="non-terminal residue" evidence="4">
    <location>
        <position position="1"/>
    </location>
</feature>
<evidence type="ECO:0000259" key="3">
    <source>
        <dbReference type="PROSITE" id="PS51202"/>
    </source>
</evidence>
<dbReference type="EMBL" id="JAGIQL010000146">
    <property type="protein sequence ID" value="MBP0460954.1"/>
    <property type="molecule type" value="Genomic_DNA"/>
</dbReference>
<protein>
    <submittedName>
        <fullName evidence="4">Potassium channel protein</fullName>
    </submittedName>
</protein>
<comment type="caution">
    <text evidence="4">The sequence shown here is derived from an EMBL/GenBank/DDBJ whole genome shotgun (WGS) entry which is preliminary data.</text>
</comment>